<feature type="compositionally biased region" description="Low complexity" evidence="1">
    <location>
        <begin position="203"/>
        <end position="216"/>
    </location>
</feature>
<feature type="region of interest" description="Disordered" evidence="1">
    <location>
        <begin position="389"/>
        <end position="409"/>
    </location>
</feature>
<name>A0A1I8BW64_MELHA</name>
<dbReference type="AlphaFoldDB" id="A0A1I8BW64"/>
<feature type="transmembrane region" description="Helical" evidence="2">
    <location>
        <begin position="7"/>
        <end position="26"/>
    </location>
</feature>
<reference evidence="4" key="1">
    <citation type="submission" date="2016-11" db="UniProtKB">
        <authorList>
            <consortium name="WormBaseParasite"/>
        </authorList>
    </citation>
    <scope>IDENTIFICATION</scope>
</reference>
<dbReference type="WBParaSite" id="MhA1_Contig728.frz3.gene1">
    <property type="protein sequence ID" value="MhA1_Contig728.frz3.gene1"/>
    <property type="gene ID" value="MhA1_Contig728.frz3.gene1"/>
</dbReference>
<evidence type="ECO:0000256" key="2">
    <source>
        <dbReference type="SAM" id="Phobius"/>
    </source>
</evidence>
<keyword evidence="3" id="KW-1185">Reference proteome</keyword>
<accession>A0A1I8BW64</accession>
<evidence type="ECO:0000256" key="1">
    <source>
        <dbReference type="SAM" id="MobiDB-lite"/>
    </source>
</evidence>
<feature type="region of interest" description="Disordered" evidence="1">
    <location>
        <begin position="179"/>
        <end position="216"/>
    </location>
</feature>
<evidence type="ECO:0000313" key="4">
    <source>
        <dbReference type="WBParaSite" id="MhA1_Contig728.frz3.gene1"/>
    </source>
</evidence>
<proteinExistence type="predicted"/>
<evidence type="ECO:0000313" key="3">
    <source>
        <dbReference type="Proteomes" id="UP000095281"/>
    </source>
</evidence>
<keyword evidence="2" id="KW-0472">Membrane</keyword>
<protein>
    <submittedName>
        <fullName evidence="4">Uncharacterized protein</fullName>
    </submittedName>
</protein>
<feature type="compositionally biased region" description="Basic and acidic residues" evidence="1">
    <location>
        <begin position="389"/>
        <end position="404"/>
    </location>
</feature>
<keyword evidence="2" id="KW-1133">Transmembrane helix</keyword>
<feature type="compositionally biased region" description="Low complexity" evidence="1">
    <location>
        <begin position="179"/>
        <end position="196"/>
    </location>
</feature>
<organism evidence="3 4">
    <name type="scientific">Meloidogyne hapla</name>
    <name type="common">Root-knot nematode worm</name>
    <dbReference type="NCBI Taxonomy" id="6305"/>
    <lineage>
        <taxon>Eukaryota</taxon>
        <taxon>Metazoa</taxon>
        <taxon>Ecdysozoa</taxon>
        <taxon>Nematoda</taxon>
        <taxon>Chromadorea</taxon>
        <taxon>Rhabditida</taxon>
        <taxon>Tylenchina</taxon>
        <taxon>Tylenchomorpha</taxon>
        <taxon>Tylenchoidea</taxon>
        <taxon>Meloidogynidae</taxon>
        <taxon>Meloidogyninae</taxon>
        <taxon>Meloidogyne</taxon>
    </lineage>
</organism>
<sequence length="491" mass="56489">MSKIEKTIFHFLLFLSPLFQFLIIFINCQKSSPGNEEFPQEKSLNKFLYQFEGIKEEIQNYSPPINPLFFPLNRINGLRTLPSLPPSQIHSNGLLLPNPAQLPSIFRLSATAMSQSQAFPLNSNTTNPLLEKQIKSLELTTKNNSSKNLLLKEEITSFSSTSLPFINQNIILLTSSFSSSSSSISSTESEITTTTTEPPPPTISSTDLSSFSLPSDSTQSQLSSTLDFETFLKSVNISEKYKEEFLNLMESEIKRRLENRLNENKKDEKIIENEKMINPIFEEIQRKQNKENIKEENENDFGINSDFSKRSELRTVNTRLFSLASGEGIGNEQQKEEEEKKRINHNQFSNSAENLNNNNNSLIQINNENDYRKREQEEFDKLLSKLAEETNKQEEQIENNKKEENEEEENIDDLYLLVPPPPPSKNKFSKSILATTTISSSTTIKNIEENNKQLIKPKIEENQIDDRDRAIMMLNRHNRVNKKIFKLNFLN</sequence>
<dbReference type="Proteomes" id="UP000095281">
    <property type="component" value="Unplaced"/>
</dbReference>
<keyword evidence="2" id="KW-0812">Transmembrane</keyword>